<dbReference type="InterPro" id="IPR025714">
    <property type="entry name" value="Methyltranfer_dom"/>
</dbReference>
<keyword evidence="1 2" id="KW-0694">RNA-binding</keyword>
<dbReference type="Proteomes" id="UP000011014">
    <property type="component" value="Unassembled WGS sequence"/>
</dbReference>
<feature type="region of interest" description="Disordered" evidence="3">
    <location>
        <begin position="370"/>
        <end position="389"/>
    </location>
</feature>
<evidence type="ECO:0000313" key="5">
    <source>
        <dbReference type="EMBL" id="CBY43742.1"/>
    </source>
</evidence>
<dbReference type="SUPFAM" id="SSF53335">
    <property type="entry name" value="S-adenosyl-L-methionine-dependent methyltransferases"/>
    <property type="match status" value="1"/>
</dbReference>
<protein>
    <recommendedName>
        <fullName evidence="4">XRRM domain-containing protein</fullName>
    </recommendedName>
</protein>
<sequence length="633" mass="72157">MANLIIESVSGYLRFQLIQVGLENRLFDVIEETIGKTTKQIANEANCDERYAEEWCQALALGSVLNAVFDNAFKEYTYTITGATKSALLELTPMLRLVNSVGTAVPDVCKNFSSGAPVFFEKYCNVQKNLSDCLGPWYETHLKGVLERAGINNEMKNILDFGCGMGRSTFALSEIFHNSTVHGVDLDKLSIDEARKNPKCSERIKFHCQDASEFATTGQQFELICFFVCLHDFAHPTKALELCQHLLTSDGKIAVIEMAGKEEFSPQNFVSNKRAPELYAFEQGTVSSNAPITNGLPHDMVIPPQNGGSYPKLMQSEREVISTGTQTESSSFAYPRLHHQQVDDLLKYGRRQAEKSRKRKIPSTISVVPAKKRRRKSRIRRRKKGVAKPINTRNRRSMSNLIIPSWGGMRFKAYLGSEWQKMKREYKQMQKANMGKLKQRLKDDTFRFMGAALRKHIKHDEVCKDDEDEENCSATENEMDFNSTYPVLRIHDPRGARRKGIAPTYRPGVIVKITSDTPLSTHDRIRARFDEYGNVAYVDVTPGSDTGYVRFSNQSGAQKAIEMEGMFKLELLTGREEDNYWETLLQKRETKRSSKRKKTRGVDRLARRAAKQKKKERKLHILFDVDMDDDNDF</sequence>
<feature type="domain" description="XRRM" evidence="4">
    <location>
        <begin position="504"/>
        <end position="611"/>
    </location>
</feature>
<dbReference type="InterPro" id="IPR036388">
    <property type="entry name" value="WH-like_DNA-bd_sf"/>
</dbReference>
<dbReference type="Gene3D" id="3.40.50.150">
    <property type="entry name" value="Vaccinia Virus protein VP39"/>
    <property type="match status" value="1"/>
</dbReference>
<dbReference type="Pfam" id="PF13847">
    <property type="entry name" value="Methyltransf_31"/>
    <property type="match status" value="1"/>
</dbReference>
<dbReference type="SUPFAM" id="SSF54928">
    <property type="entry name" value="RNA-binding domain, RBD"/>
    <property type="match status" value="1"/>
</dbReference>
<proteinExistence type="predicted"/>
<accession>E4YC09</accession>
<gene>
    <name evidence="5" type="ORF">GSOID_T00020969001</name>
</gene>
<feature type="compositionally biased region" description="Basic residues" evidence="3">
    <location>
        <begin position="370"/>
        <end position="386"/>
    </location>
</feature>
<organism evidence="5">
    <name type="scientific">Oikopleura dioica</name>
    <name type="common">Tunicate</name>
    <dbReference type="NCBI Taxonomy" id="34765"/>
    <lineage>
        <taxon>Eukaryota</taxon>
        <taxon>Metazoa</taxon>
        <taxon>Chordata</taxon>
        <taxon>Tunicata</taxon>
        <taxon>Appendicularia</taxon>
        <taxon>Copelata</taxon>
        <taxon>Oikopleuridae</taxon>
        <taxon>Oikopleura</taxon>
    </lineage>
</organism>
<dbReference type="GO" id="GO:0003723">
    <property type="term" value="F:RNA binding"/>
    <property type="evidence" value="ECO:0007669"/>
    <property type="project" value="UniProtKB-KW"/>
</dbReference>
<evidence type="ECO:0000256" key="2">
    <source>
        <dbReference type="PROSITE-ProRule" id="PRU01288"/>
    </source>
</evidence>
<evidence type="ECO:0000256" key="1">
    <source>
        <dbReference type="ARBA" id="ARBA00022884"/>
    </source>
</evidence>
<dbReference type="InterPro" id="IPR048711">
    <property type="entry name" value="WHD_Rv2258c"/>
</dbReference>
<dbReference type="Gene3D" id="3.30.70.330">
    <property type="match status" value="1"/>
</dbReference>
<dbReference type="InterPro" id="IPR035979">
    <property type="entry name" value="RBD_domain_sf"/>
</dbReference>
<dbReference type="Pfam" id="PF21320">
    <property type="entry name" value="WHD_Rv2258c"/>
    <property type="match status" value="1"/>
</dbReference>
<dbReference type="EMBL" id="FN654394">
    <property type="protein sequence ID" value="CBY43742.1"/>
    <property type="molecule type" value="Genomic_DNA"/>
</dbReference>
<reference evidence="5" key="1">
    <citation type="journal article" date="2010" name="Science">
        <title>Plasticity of animal genome architecture unmasked by rapid evolution of a pelagic tunicate.</title>
        <authorList>
            <person name="Denoeud F."/>
            <person name="Henriet S."/>
            <person name="Mungpakdee S."/>
            <person name="Aury J.M."/>
            <person name="Da Silva C."/>
            <person name="Brinkmann H."/>
            <person name="Mikhaleva J."/>
            <person name="Olsen L.C."/>
            <person name="Jubin C."/>
            <person name="Canestro C."/>
            <person name="Bouquet J.M."/>
            <person name="Danks G."/>
            <person name="Poulain J."/>
            <person name="Campsteijn C."/>
            <person name="Adamski M."/>
            <person name="Cross I."/>
            <person name="Yadetie F."/>
            <person name="Muffato M."/>
            <person name="Louis A."/>
            <person name="Butcher S."/>
            <person name="Tsagkogeorga G."/>
            <person name="Konrad A."/>
            <person name="Singh S."/>
            <person name="Jensen M.F."/>
            <person name="Cong E.H."/>
            <person name="Eikeseth-Otteraa H."/>
            <person name="Noel B."/>
            <person name="Anthouard V."/>
            <person name="Porcel B.M."/>
            <person name="Kachouri-Lafond R."/>
            <person name="Nishino A."/>
            <person name="Ugolini M."/>
            <person name="Chourrout P."/>
            <person name="Nishida H."/>
            <person name="Aasland R."/>
            <person name="Huzurbazar S."/>
            <person name="Westhof E."/>
            <person name="Delsuc F."/>
            <person name="Lehrach H."/>
            <person name="Reinhardt R."/>
            <person name="Weissenbach J."/>
            <person name="Roy S.W."/>
            <person name="Artiguenave F."/>
            <person name="Postlethwait J.H."/>
            <person name="Manak J.R."/>
            <person name="Thompson E.M."/>
            <person name="Jaillon O."/>
            <person name="Du Pasquier L."/>
            <person name="Boudinot P."/>
            <person name="Liberles D.A."/>
            <person name="Volff J.N."/>
            <person name="Philippe H."/>
            <person name="Lenhard B."/>
            <person name="Roest Crollius H."/>
            <person name="Wincker P."/>
            <person name="Chourrout D."/>
        </authorList>
    </citation>
    <scope>NUCLEOTIDE SEQUENCE [LARGE SCALE GENOMIC DNA]</scope>
</reference>
<dbReference type="PROSITE" id="PS51939">
    <property type="entry name" value="XRRM"/>
    <property type="match status" value="1"/>
</dbReference>
<name>E4YC09_OIKDI</name>
<dbReference type="Gene3D" id="1.10.10.10">
    <property type="entry name" value="Winged helix-like DNA-binding domain superfamily/Winged helix DNA-binding domain"/>
    <property type="match status" value="1"/>
</dbReference>
<dbReference type="GO" id="GO:1990904">
    <property type="term" value="C:ribonucleoprotein complex"/>
    <property type="evidence" value="ECO:0007669"/>
    <property type="project" value="UniProtKB-UniRule"/>
</dbReference>
<feature type="region of interest" description="Disordered" evidence="3">
    <location>
        <begin position="589"/>
        <end position="615"/>
    </location>
</feature>
<dbReference type="CDD" id="cd02440">
    <property type="entry name" value="AdoMet_MTases"/>
    <property type="match status" value="1"/>
</dbReference>
<dbReference type="InterPro" id="IPR014886">
    <property type="entry name" value="La_xRRM"/>
</dbReference>
<dbReference type="PANTHER" id="PTHR45128">
    <property type="entry name" value="METHYLTRANSFERASE TYPE 11"/>
    <property type="match status" value="1"/>
</dbReference>
<dbReference type="AlphaFoldDB" id="E4YC09"/>
<evidence type="ECO:0000256" key="3">
    <source>
        <dbReference type="SAM" id="MobiDB-lite"/>
    </source>
</evidence>
<evidence type="ECO:0000259" key="4">
    <source>
        <dbReference type="PROSITE" id="PS51939"/>
    </source>
</evidence>
<dbReference type="Pfam" id="PF08777">
    <property type="entry name" value="RRM_3"/>
    <property type="match status" value="1"/>
</dbReference>
<dbReference type="InterPro" id="IPR053173">
    <property type="entry name" value="SAM-binding_MTase"/>
</dbReference>
<dbReference type="InterPro" id="IPR029063">
    <property type="entry name" value="SAM-dependent_MTases_sf"/>
</dbReference>
<dbReference type="InterPro" id="IPR012677">
    <property type="entry name" value="Nucleotide-bd_a/b_plait_sf"/>
</dbReference>